<dbReference type="EMBL" id="KV453910">
    <property type="protein sequence ID" value="ODV80671.1"/>
    <property type="molecule type" value="Genomic_DNA"/>
</dbReference>
<dbReference type="Pfam" id="PF17235">
    <property type="entry name" value="STD1"/>
    <property type="match status" value="1"/>
</dbReference>
<proteinExistence type="predicted"/>
<evidence type="ECO:0000256" key="1">
    <source>
        <dbReference type="SAM" id="MobiDB-lite"/>
    </source>
</evidence>
<dbReference type="RefSeq" id="XP_020065793.1">
    <property type="nucleotide sequence ID" value="XM_020206539.1"/>
</dbReference>
<evidence type="ECO:0000313" key="3">
    <source>
        <dbReference type="Proteomes" id="UP000094285"/>
    </source>
</evidence>
<feature type="compositionally biased region" description="Polar residues" evidence="1">
    <location>
        <begin position="314"/>
        <end position="326"/>
    </location>
</feature>
<name>A0A1E4SMD3_9ASCO</name>
<sequence length="407" mass="46099">MNLLSLLGPGNQAVKKPSFEQGKNHDSIDLQIKSLLYLFKRLRINKLSTFLDESHNLKYIDQGSSASPELVQFYEKLDQTYGATEFVHILTHDEYRVMVDFVKNKFRSYCVVSEVPSKNLSRPSSPVKGVSMNEDEVYPPFTDYKDRKVKGFKFVYFPREQATAGQVATLLAESDIYLEHHKAFNFTTRYQYALESVDKVIPNNGNLKKAMEITEDEKASIIREYLEKMAFNVQLSRIYEGYMKLVEPQIPSRSSSPTRIKVGDSPKLKAKPSIKQLNLSELSLSSKPTLPQASPTKTFLAPSPLKLSPMKSSQGLRTSRPSSPTKQLKAKPSISKMRLDELYNPVASPPVLQEPFSDYKSESSHTSETSSTHNDNLGHTEIRVDIYEKCKLAVADKLKREKLKLAS</sequence>
<dbReference type="GeneID" id="30980676"/>
<feature type="compositionally biased region" description="Low complexity" evidence="1">
    <location>
        <begin position="302"/>
        <end position="313"/>
    </location>
</feature>
<evidence type="ECO:0000313" key="2">
    <source>
        <dbReference type="EMBL" id="ODV80671.1"/>
    </source>
</evidence>
<feature type="compositionally biased region" description="Polar residues" evidence="1">
    <location>
        <begin position="285"/>
        <end position="297"/>
    </location>
</feature>
<dbReference type="Proteomes" id="UP000094285">
    <property type="component" value="Unassembled WGS sequence"/>
</dbReference>
<reference evidence="3" key="1">
    <citation type="submission" date="2016-05" db="EMBL/GenBank/DDBJ databases">
        <title>Comparative genomics of biotechnologically important yeasts.</title>
        <authorList>
            <consortium name="DOE Joint Genome Institute"/>
            <person name="Riley R."/>
            <person name="Haridas S."/>
            <person name="Wolfe K.H."/>
            <person name="Lopes M.R."/>
            <person name="Hittinger C.T."/>
            <person name="Goker M."/>
            <person name="Salamov A."/>
            <person name="Wisecaver J."/>
            <person name="Long T.M."/>
            <person name="Aerts A.L."/>
            <person name="Barry K."/>
            <person name="Choi C."/>
            <person name="Clum A."/>
            <person name="Coughlan A.Y."/>
            <person name="Deshpande S."/>
            <person name="Douglass A.P."/>
            <person name="Hanson S.J."/>
            <person name="Klenk H.-P."/>
            <person name="Labutti K."/>
            <person name="Lapidus A."/>
            <person name="Lindquist E."/>
            <person name="Lipzen A."/>
            <person name="Meier-Kolthoff J.P."/>
            <person name="Ohm R.A."/>
            <person name="Otillar R.P."/>
            <person name="Pangilinan J."/>
            <person name="Peng Y."/>
            <person name="Rokas A."/>
            <person name="Rosa C.A."/>
            <person name="Scheuner C."/>
            <person name="Sibirny A.A."/>
            <person name="Slot J.C."/>
            <person name="Stielow J.B."/>
            <person name="Sun H."/>
            <person name="Kurtzman C.P."/>
            <person name="Blackwell M."/>
            <person name="Grigoriev I.V."/>
            <person name="Jeffries T.W."/>
        </authorList>
    </citation>
    <scope>NUCLEOTIDE SEQUENCE [LARGE SCALE GENOMIC DNA]</scope>
    <source>
        <strain evidence="3">NRRL Y-17324</strain>
    </source>
</reference>
<keyword evidence="3" id="KW-1185">Reference proteome</keyword>
<gene>
    <name evidence="2" type="ORF">CANTADRAFT_20243</name>
</gene>
<organism evidence="2 3">
    <name type="scientific">Suhomyces tanzawaensis NRRL Y-17324</name>
    <dbReference type="NCBI Taxonomy" id="984487"/>
    <lineage>
        <taxon>Eukaryota</taxon>
        <taxon>Fungi</taxon>
        <taxon>Dikarya</taxon>
        <taxon>Ascomycota</taxon>
        <taxon>Saccharomycotina</taxon>
        <taxon>Pichiomycetes</taxon>
        <taxon>Debaryomycetaceae</taxon>
        <taxon>Suhomyces</taxon>
    </lineage>
</organism>
<dbReference type="STRING" id="984487.A0A1E4SMD3"/>
<feature type="region of interest" description="Disordered" evidence="1">
    <location>
        <begin position="250"/>
        <end position="271"/>
    </location>
</feature>
<accession>A0A1E4SMD3</accession>
<dbReference type="InterPro" id="IPR035189">
    <property type="entry name" value="Std1/Mth1"/>
</dbReference>
<dbReference type="AlphaFoldDB" id="A0A1E4SMD3"/>
<dbReference type="OrthoDB" id="4088889at2759"/>
<feature type="region of interest" description="Disordered" evidence="1">
    <location>
        <begin position="285"/>
        <end position="380"/>
    </location>
</feature>
<protein>
    <submittedName>
        <fullName evidence="2">Uncharacterized protein</fullName>
    </submittedName>
</protein>